<evidence type="ECO:0000313" key="8">
    <source>
        <dbReference type="EMBL" id="CAB4566238.1"/>
    </source>
</evidence>
<keyword evidence="5" id="KW-0012">Acyltransferase</keyword>
<keyword evidence="4" id="KW-0479">Metal-binding</keyword>
<dbReference type="EMBL" id="CAEZWE010000023">
    <property type="protein sequence ID" value="CAB4650663.1"/>
    <property type="molecule type" value="Genomic_DNA"/>
</dbReference>
<dbReference type="PANTHER" id="PTHR11735">
    <property type="entry name" value="TRNA N6-ADENOSINE THREONYLCARBAMOYLTRANSFERASE"/>
    <property type="match status" value="1"/>
</dbReference>
<dbReference type="NCBIfam" id="TIGR03725">
    <property type="entry name" value="T6A_YeaZ"/>
    <property type="match status" value="1"/>
</dbReference>
<dbReference type="InterPro" id="IPR043129">
    <property type="entry name" value="ATPase_NBD"/>
</dbReference>
<dbReference type="GO" id="GO:0005829">
    <property type="term" value="C:cytosol"/>
    <property type="evidence" value="ECO:0007669"/>
    <property type="project" value="TreeGrafter"/>
</dbReference>
<dbReference type="InterPro" id="IPR000905">
    <property type="entry name" value="Gcp-like_dom"/>
</dbReference>
<dbReference type="PANTHER" id="PTHR11735:SF11">
    <property type="entry name" value="TRNA THREONYLCARBAMOYLADENOSINE BIOSYNTHESIS PROTEIN TSAB"/>
    <property type="match status" value="1"/>
</dbReference>
<evidence type="ECO:0000256" key="6">
    <source>
        <dbReference type="ARBA" id="ARBA00048117"/>
    </source>
</evidence>
<name>A0A6J6EGS6_9ZZZZ</name>
<dbReference type="PRINTS" id="PR00789">
    <property type="entry name" value="OSIALOPTASE"/>
</dbReference>
<dbReference type="GO" id="GO:0046872">
    <property type="term" value="F:metal ion binding"/>
    <property type="evidence" value="ECO:0007669"/>
    <property type="project" value="UniProtKB-KW"/>
</dbReference>
<proteinExistence type="predicted"/>
<comment type="catalytic activity">
    <reaction evidence="6">
        <text>L-threonylcarbamoyladenylate + adenosine(37) in tRNA = N(6)-L-threonylcarbamoyladenosine(37) in tRNA + AMP + H(+)</text>
        <dbReference type="Rhea" id="RHEA:37059"/>
        <dbReference type="Rhea" id="RHEA-COMP:10162"/>
        <dbReference type="Rhea" id="RHEA-COMP:10163"/>
        <dbReference type="ChEBI" id="CHEBI:15378"/>
        <dbReference type="ChEBI" id="CHEBI:73682"/>
        <dbReference type="ChEBI" id="CHEBI:74411"/>
        <dbReference type="ChEBI" id="CHEBI:74418"/>
        <dbReference type="ChEBI" id="CHEBI:456215"/>
        <dbReference type="EC" id="2.3.1.234"/>
    </reaction>
</comment>
<keyword evidence="2" id="KW-0808">Transferase</keyword>
<evidence type="ECO:0000313" key="9">
    <source>
        <dbReference type="EMBL" id="CAB4574454.1"/>
    </source>
</evidence>
<dbReference type="InterPro" id="IPR022496">
    <property type="entry name" value="T6A_TsaB"/>
</dbReference>
<evidence type="ECO:0000256" key="1">
    <source>
        <dbReference type="ARBA" id="ARBA00012156"/>
    </source>
</evidence>
<keyword evidence="3" id="KW-0819">tRNA processing</keyword>
<evidence type="ECO:0000256" key="5">
    <source>
        <dbReference type="ARBA" id="ARBA00023315"/>
    </source>
</evidence>
<dbReference type="CDD" id="cd24032">
    <property type="entry name" value="ASKHA_NBD_TsaB"/>
    <property type="match status" value="1"/>
</dbReference>
<sequence>MGRTLGSLASGNESVVSVMILGIETAVEHVGVALGDHSRIHGTVAIASDRRHAESLTPMIQFVMQQVGIEMADLSAIAVDVGPGLFTGMRVGIASAHTMAWALDLPVVPVCSLDALAMNADWSDIPVAAALDARRGEIYWALYRMRGPGAEPQRLTEPVVTSPEDLAIHLADRAEEVQCVGSGFTRFHELFSENPWAQVNDASRAYPSAEKVVTLASHLLARDATITAEHVGAMYLRAPDAEINWNIREASR</sequence>
<evidence type="ECO:0000256" key="4">
    <source>
        <dbReference type="ARBA" id="ARBA00022723"/>
    </source>
</evidence>
<dbReference type="GO" id="GO:0002949">
    <property type="term" value="P:tRNA threonylcarbamoyladenosine modification"/>
    <property type="evidence" value="ECO:0007669"/>
    <property type="project" value="InterPro"/>
</dbReference>
<reference evidence="9" key="1">
    <citation type="submission" date="2020-05" db="EMBL/GenBank/DDBJ databases">
        <authorList>
            <person name="Chiriac C."/>
            <person name="Salcher M."/>
            <person name="Ghai R."/>
            <person name="Kavagutti S V."/>
        </authorList>
    </citation>
    <scope>NUCLEOTIDE SEQUENCE</scope>
</reference>
<dbReference type="InterPro" id="IPR017861">
    <property type="entry name" value="KAE1/TsaD"/>
</dbReference>
<evidence type="ECO:0000313" key="10">
    <source>
        <dbReference type="EMBL" id="CAB4650663.1"/>
    </source>
</evidence>
<dbReference type="Gene3D" id="3.30.420.40">
    <property type="match status" value="2"/>
</dbReference>
<organism evidence="9">
    <name type="scientific">freshwater metagenome</name>
    <dbReference type="NCBI Taxonomy" id="449393"/>
    <lineage>
        <taxon>unclassified sequences</taxon>
        <taxon>metagenomes</taxon>
        <taxon>ecological metagenomes</taxon>
    </lineage>
</organism>
<evidence type="ECO:0000256" key="3">
    <source>
        <dbReference type="ARBA" id="ARBA00022694"/>
    </source>
</evidence>
<dbReference type="SUPFAM" id="SSF53067">
    <property type="entry name" value="Actin-like ATPase domain"/>
    <property type="match status" value="2"/>
</dbReference>
<protein>
    <recommendedName>
        <fullName evidence="1">N(6)-L-threonylcarbamoyladenine synthase</fullName>
        <ecNumber evidence="1">2.3.1.234</ecNumber>
    </recommendedName>
</protein>
<evidence type="ECO:0000259" key="7">
    <source>
        <dbReference type="Pfam" id="PF00814"/>
    </source>
</evidence>
<evidence type="ECO:0000256" key="2">
    <source>
        <dbReference type="ARBA" id="ARBA00022679"/>
    </source>
</evidence>
<dbReference type="AlphaFoldDB" id="A0A6J6EGS6"/>
<dbReference type="Pfam" id="PF00814">
    <property type="entry name" value="TsaD"/>
    <property type="match status" value="1"/>
</dbReference>
<accession>A0A6J6EGS6</accession>
<dbReference type="EMBL" id="CAEZTC010000150">
    <property type="protein sequence ID" value="CAB4566238.1"/>
    <property type="molecule type" value="Genomic_DNA"/>
</dbReference>
<dbReference type="GO" id="GO:0061711">
    <property type="term" value="F:tRNA N(6)-L-threonylcarbamoyladenine synthase activity"/>
    <property type="evidence" value="ECO:0007669"/>
    <property type="project" value="UniProtKB-EC"/>
</dbReference>
<dbReference type="EMBL" id="CAEZTQ010000109">
    <property type="protein sequence ID" value="CAB4574454.1"/>
    <property type="molecule type" value="Genomic_DNA"/>
</dbReference>
<dbReference type="EC" id="2.3.1.234" evidence="1"/>
<gene>
    <name evidence="8" type="ORF">UFOPK1572_01122</name>
    <name evidence="9" type="ORF">UFOPK1704_00630</name>
    <name evidence="10" type="ORF">UFOPK2169_00740</name>
</gene>
<feature type="domain" description="Gcp-like" evidence="7">
    <location>
        <begin position="37"/>
        <end position="245"/>
    </location>
</feature>